<dbReference type="AlphaFoldDB" id="A0A9P8EQR8"/>
<gene>
    <name evidence="1" type="ORF">KCU76_g4007</name>
</gene>
<name>A0A9P8EQR8_AURME</name>
<proteinExistence type="predicted"/>
<dbReference type="Proteomes" id="UP000779574">
    <property type="component" value="Unassembled WGS sequence"/>
</dbReference>
<evidence type="ECO:0000313" key="2">
    <source>
        <dbReference type="Proteomes" id="UP000779574"/>
    </source>
</evidence>
<protein>
    <submittedName>
        <fullName evidence="1">Uncharacterized protein</fullName>
    </submittedName>
</protein>
<reference evidence="1" key="1">
    <citation type="journal article" date="2021" name="J Fungi (Basel)">
        <title>Virulence traits and population genomics of the black yeast Aureobasidium melanogenum.</title>
        <authorList>
            <person name="Cernosa A."/>
            <person name="Sun X."/>
            <person name="Gostincar C."/>
            <person name="Fang C."/>
            <person name="Gunde-Cimerman N."/>
            <person name="Song Z."/>
        </authorList>
    </citation>
    <scope>NUCLEOTIDE SEQUENCE</scope>
    <source>
        <strain evidence="1">EXF-9911</strain>
    </source>
</reference>
<dbReference type="OrthoDB" id="3901509at2759"/>
<comment type="caution">
    <text evidence="1">The sequence shown here is derived from an EMBL/GenBank/DDBJ whole genome shotgun (WGS) entry which is preliminary data.</text>
</comment>
<organism evidence="1 2">
    <name type="scientific">Aureobasidium melanogenum</name>
    <name type="common">Aureobasidium pullulans var. melanogenum</name>
    <dbReference type="NCBI Taxonomy" id="46634"/>
    <lineage>
        <taxon>Eukaryota</taxon>
        <taxon>Fungi</taxon>
        <taxon>Dikarya</taxon>
        <taxon>Ascomycota</taxon>
        <taxon>Pezizomycotina</taxon>
        <taxon>Dothideomycetes</taxon>
        <taxon>Dothideomycetidae</taxon>
        <taxon>Dothideales</taxon>
        <taxon>Saccotheciaceae</taxon>
        <taxon>Aureobasidium</taxon>
    </lineage>
</organism>
<accession>A0A9P8EQR8</accession>
<dbReference type="EMBL" id="JAHFXF010000112">
    <property type="protein sequence ID" value="KAG9696078.1"/>
    <property type="molecule type" value="Genomic_DNA"/>
</dbReference>
<sequence>MLLLEPLHCTAEEMMQQGARNPTAVQNYLSCLSRGWLGQALIERYSYTEVPSTPAGMIQTNSNIDGRRVEWLKPIQEEIKDDLRDLLKGGYTEELVVERDIYAKAMELHLDDPGRELLRGLVEMIDRSLEVLCP</sequence>
<evidence type="ECO:0000313" key="1">
    <source>
        <dbReference type="EMBL" id="KAG9696078.1"/>
    </source>
</evidence>
<feature type="non-terminal residue" evidence="1">
    <location>
        <position position="134"/>
    </location>
</feature>
<reference evidence="1" key="2">
    <citation type="submission" date="2021-08" db="EMBL/GenBank/DDBJ databases">
        <authorList>
            <person name="Gostincar C."/>
            <person name="Sun X."/>
            <person name="Song Z."/>
            <person name="Gunde-Cimerman N."/>
        </authorList>
    </citation>
    <scope>NUCLEOTIDE SEQUENCE</scope>
    <source>
        <strain evidence="1">EXF-9911</strain>
    </source>
</reference>